<keyword evidence="2" id="KW-1185">Reference proteome</keyword>
<comment type="caution">
    <text evidence="1">The sequence shown here is derived from an EMBL/GenBank/DDBJ whole genome shotgun (WGS) entry which is preliminary data.</text>
</comment>
<gene>
    <name evidence="1" type="ORF">K7472_07170</name>
</gene>
<dbReference type="Proteomes" id="UP001198565">
    <property type="component" value="Unassembled WGS sequence"/>
</dbReference>
<protein>
    <submittedName>
        <fullName evidence="1">Proteinase inhibitor I78</fullName>
    </submittedName>
</protein>
<accession>A0ABS7QQF4</accession>
<evidence type="ECO:0000313" key="1">
    <source>
        <dbReference type="EMBL" id="MBY8884625.1"/>
    </source>
</evidence>
<evidence type="ECO:0000313" key="2">
    <source>
        <dbReference type="Proteomes" id="UP001198565"/>
    </source>
</evidence>
<organism evidence="1 2">
    <name type="scientific">Streptantibioticus parmotrematis</name>
    <dbReference type="NCBI Taxonomy" id="2873249"/>
    <lineage>
        <taxon>Bacteria</taxon>
        <taxon>Bacillati</taxon>
        <taxon>Actinomycetota</taxon>
        <taxon>Actinomycetes</taxon>
        <taxon>Kitasatosporales</taxon>
        <taxon>Streptomycetaceae</taxon>
        <taxon>Streptantibioticus</taxon>
    </lineage>
</organism>
<reference evidence="1 2" key="1">
    <citation type="submission" date="2021-08" db="EMBL/GenBank/DDBJ databases">
        <title>Streptomyces sp. PTM05 isolated from lichen.</title>
        <authorList>
            <person name="Somphong A."/>
            <person name="Phongsopitanun W."/>
            <person name="Tanasupawat S."/>
        </authorList>
    </citation>
    <scope>NUCLEOTIDE SEQUENCE [LARGE SCALE GENOMIC DNA]</scope>
    <source>
        <strain evidence="1 2">Ptm05</strain>
    </source>
</reference>
<sequence length="71" mass="7620">MAPVPGPGPTPDDSTDAYVGLPVEEAGRRAVEHGWTTVRPLPPDSVITMEYVAGRLNFTVRDGVVARCWQG</sequence>
<dbReference type="EMBL" id="JAINVZ010000003">
    <property type="protein sequence ID" value="MBY8884625.1"/>
    <property type="molecule type" value="Genomic_DNA"/>
</dbReference>
<name>A0ABS7QQF4_9ACTN</name>
<dbReference type="RefSeq" id="WP_222975164.1">
    <property type="nucleotide sequence ID" value="NZ_JAINVZ010000003.1"/>
</dbReference>
<dbReference type="Gene3D" id="3.30.10.10">
    <property type="entry name" value="Trypsin Inhibitor V, subunit A"/>
    <property type="match status" value="1"/>
</dbReference>
<proteinExistence type="predicted"/>